<accession>A0A135LNN8</accession>
<dbReference type="GeneID" id="63707352"/>
<dbReference type="OrthoDB" id="2906425at2759"/>
<dbReference type="SUPFAM" id="SSF56112">
    <property type="entry name" value="Protein kinase-like (PK-like)"/>
    <property type="match status" value="1"/>
</dbReference>
<dbReference type="InterPro" id="IPR051678">
    <property type="entry name" value="AGP_Transferase"/>
</dbReference>
<dbReference type="AlphaFoldDB" id="A0A135LNN8"/>
<dbReference type="STRING" id="5078.A0A135LNN8"/>
<reference evidence="2 3" key="1">
    <citation type="journal article" date="2016" name="BMC Genomics">
        <title>Genome sequencing and secondary metabolism of the postharvest pathogen Penicillium griseofulvum.</title>
        <authorList>
            <person name="Banani H."/>
            <person name="Marcet-Houben M."/>
            <person name="Ballester A.R."/>
            <person name="Abbruscato P."/>
            <person name="Gonzalez-Candelas L."/>
            <person name="Gabaldon T."/>
            <person name="Spadaro D."/>
        </authorList>
    </citation>
    <scope>NUCLEOTIDE SEQUENCE [LARGE SCALE GENOMIC DNA]</scope>
    <source>
        <strain evidence="2 3">PG3</strain>
    </source>
</reference>
<dbReference type="Proteomes" id="UP000070168">
    <property type="component" value="Unassembled WGS sequence"/>
</dbReference>
<evidence type="ECO:0000313" key="3">
    <source>
        <dbReference type="Proteomes" id="UP000070168"/>
    </source>
</evidence>
<dbReference type="OMA" id="YMEYVNG"/>
<dbReference type="PANTHER" id="PTHR21310:SF54">
    <property type="entry name" value="AMINOGLYCOSIDE PHOSPHOTRANSFERASE DOMAIN-CONTAINING PROTEIN"/>
    <property type="match status" value="1"/>
</dbReference>
<keyword evidence="3" id="KW-1185">Reference proteome</keyword>
<keyword evidence="1" id="KW-0472">Membrane</keyword>
<sequence length="353" mass="41451">MLPKEPEPGSLIQHERPILTPSMIPKSTNFDAKDSQFFKKFASLPSPEEVRKQSKSQYLETYPDDREAFSMTWYRMRPPPVIFKDLGLFVKWGSEMRISEGQSLYDIGRCLKDRVPVPEIYGWRTEGHQVFIYMEYLPGQTLDQVWDILEPDDRGSICSELRTIIDNLRQLEQEPDDRFIGIVPLAIFTFAPFYLLLTFFFFFCVCVYIGNVVKAALYDRAFHVNSMSEAGPFGTVQRFHNWFTFLYRKPMPDPYSVPIEPFRDDLPNDSPVNFTHGDLHRSNILITGSKPYHVLALIDREQSGWLPAYWEARKVQYTVDRNEEWSKKYLPMVLCQFTSNWEPWDYYTISMGC</sequence>
<dbReference type="GO" id="GO:0016740">
    <property type="term" value="F:transferase activity"/>
    <property type="evidence" value="ECO:0007669"/>
    <property type="project" value="UniProtKB-KW"/>
</dbReference>
<protein>
    <submittedName>
        <fullName evidence="2">Aminoglycoside phosphotransferase</fullName>
    </submittedName>
</protein>
<dbReference type="RefSeq" id="XP_040649108.1">
    <property type="nucleotide sequence ID" value="XM_040792052.1"/>
</dbReference>
<evidence type="ECO:0000313" key="2">
    <source>
        <dbReference type="EMBL" id="KXG50572.1"/>
    </source>
</evidence>
<gene>
    <name evidence="2" type="ORF">PGRI_043390</name>
</gene>
<keyword evidence="2" id="KW-0808">Transferase</keyword>
<evidence type="ECO:0000256" key="1">
    <source>
        <dbReference type="SAM" id="Phobius"/>
    </source>
</evidence>
<proteinExistence type="predicted"/>
<keyword evidence="1" id="KW-1133">Transmembrane helix</keyword>
<dbReference type="InterPro" id="IPR011009">
    <property type="entry name" value="Kinase-like_dom_sf"/>
</dbReference>
<organism evidence="2 3">
    <name type="scientific">Penicillium patulum</name>
    <name type="common">Penicillium griseofulvum</name>
    <dbReference type="NCBI Taxonomy" id="5078"/>
    <lineage>
        <taxon>Eukaryota</taxon>
        <taxon>Fungi</taxon>
        <taxon>Dikarya</taxon>
        <taxon>Ascomycota</taxon>
        <taxon>Pezizomycotina</taxon>
        <taxon>Eurotiomycetes</taxon>
        <taxon>Eurotiomycetidae</taxon>
        <taxon>Eurotiales</taxon>
        <taxon>Aspergillaceae</taxon>
        <taxon>Penicillium</taxon>
    </lineage>
</organism>
<dbReference type="EMBL" id="LHQR01000045">
    <property type="protein sequence ID" value="KXG50572.1"/>
    <property type="molecule type" value="Genomic_DNA"/>
</dbReference>
<keyword evidence="1" id="KW-0812">Transmembrane</keyword>
<dbReference type="PANTHER" id="PTHR21310">
    <property type="entry name" value="AMINOGLYCOSIDE PHOSPHOTRANSFERASE-RELATED-RELATED"/>
    <property type="match status" value="1"/>
</dbReference>
<feature type="transmembrane region" description="Helical" evidence="1">
    <location>
        <begin position="179"/>
        <end position="210"/>
    </location>
</feature>
<comment type="caution">
    <text evidence="2">The sequence shown here is derived from an EMBL/GenBank/DDBJ whole genome shotgun (WGS) entry which is preliminary data.</text>
</comment>
<name>A0A135LNN8_PENPA</name>